<reference evidence="1" key="1">
    <citation type="submission" date="2020-03" db="EMBL/GenBank/DDBJ databases">
        <title>The deep terrestrial virosphere.</title>
        <authorList>
            <person name="Holmfeldt K."/>
            <person name="Nilsson E."/>
            <person name="Simone D."/>
            <person name="Lopez-Fernandez M."/>
            <person name="Wu X."/>
            <person name="de Brujin I."/>
            <person name="Lundin D."/>
            <person name="Andersson A."/>
            <person name="Bertilsson S."/>
            <person name="Dopson M."/>
        </authorList>
    </citation>
    <scope>NUCLEOTIDE SEQUENCE</scope>
    <source>
        <strain evidence="1">MM415B01860</strain>
    </source>
</reference>
<gene>
    <name evidence="1" type="ORF">MM415B01860_0011</name>
</gene>
<accession>A0A6M3IG63</accession>
<organism evidence="1">
    <name type="scientific">viral metagenome</name>
    <dbReference type="NCBI Taxonomy" id="1070528"/>
    <lineage>
        <taxon>unclassified sequences</taxon>
        <taxon>metagenomes</taxon>
        <taxon>organismal metagenomes</taxon>
    </lineage>
</organism>
<dbReference type="AlphaFoldDB" id="A0A6M3IG63"/>
<proteinExistence type="predicted"/>
<name>A0A6M3IG63_9ZZZZ</name>
<sequence length="93" mass="11206">MMGGRHFKIILSKMFEFVNAEFDEELVLEKDWYKKYSWTQEQEDGFEKWLTDYLCNSSEAREEIIWFPVKSKTSCRRAANAFITNYGWISARE</sequence>
<protein>
    <submittedName>
        <fullName evidence="1">Uncharacterized protein</fullName>
    </submittedName>
</protein>
<evidence type="ECO:0000313" key="1">
    <source>
        <dbReference type="EMBL" id="QJA56405.1"/>
    </source>
</evidence>
<dbReference type="EMBL" id="MT141216">
    <property type="protein sequence ID" value="QJA56405.1"/>
    <property type="molecule type" value="Genomic_DNA"/>
</dbReference>